<dbReference type="RefSeq" id="WP_097182298.1">
    <property type="nucleotide sequence ID" value="NZ_OCNK01000001.1"/>
</dbReference>
<keyword evidence="1" id="KW-0472">Membrane</keyword>
<name>A0A286GEB2_9ACTN</name>
<evidence type="ECO:0008006" key="4">
    <source>
        <dbReference type="Google" id="ProtNLM"/>
    </source>
</evidence>
<sequence length="127" mass="14344">MNKYVLLVLINAPLIMFAILMAVTSYKTGRSTRRRCTVLVVFWLLVGIGMLFVEPLYDLLVRKNLTASPPLSVFDILLLSGLIFQMLIMVQLYDKLNNLSRKVSRMHEGIAIMEESKLKVNGSVANV</sequence>
<proteinExistence type="predicted"/>
<protein>
    <recommendedName>
        <fullName evidence="4">DUF2304 domain-containing protein</fullName>
    </recommendedName>
</protein>
<reference evidence="3" key="1">
    <citation type="submission" date="2017-09" db="EMBL/GenBank/DDBJ databases">
        <authorList>
            <person name="Varghese N."/>
            <person name="Submissions S."/>
        </authorList>
    </citation>
    <scope>NUCLEOTIDE SEQUENCE [LARGE SCALE GENOMIC DNA]</scope>
    <source>
        <strain evidence="3">DSM 44270</strain>
    </source>
</reference>
<keyword evidence="1" id="KW-0812">Transmembrane</keyword>
<keyword evidence="3" id="KW-1185">Reference proteome</keyword>
<keyword evidence="1" id="KW-1133">Transmembrane helix</keyword>
<feature type="transmembrane region" description="Helical" evidence="1">
    <location>
        <begin position="36"/>
        <end position="53"/>
    </location>
</feature>
<feature type="transmembrane region" description="Helical" evidence="1">
    <location>
        <begin position="6"/>
        <end position="24"/>
    </location>
</feature>
<dbReference type="EMBL" id="OCNK01000001">
    <property type="protein sequence ID" value="SOD93832.1"/>
    <property type="molecule type" value="Genomic_DNA"/>
</dbReference>
<dbReference type="AlphaFoldDB" id="A0A286GEB2"/>
<evidence type="ECO:0000313" key="2">
    <source>
        <dbReference type="EMBL" id="SOD93832.1"/>
    </source>
</evidence>
<evidence type="ECO:0000256" key="1">
    <source>
        <dbReference type="SAM" id="Phobius"/>
    </source>
</evidence>
<feature type="transmembrane region" description="Helical" evidence="1">
    <location>
        <begin position="73"/>
        <end position="93"/>
    </location>
</feature>
<dbReference type="Proteomes" id="UP000219482">
    <property type="component" value="Unassembled WGS sequence"/>
</dbReference>
<gene>
    <name evidence="2" type="ORF">SAMN06272739_0449</name>
</gene>
<organism evidence="2 3">
    <name type="scientific">Blastococcus haudaquaticus</name>
    <dbReference type="NCBI Taxonomy" id="1938745"/>
    <lineage>
        <taxon>Bacteria</taxon>
        <taxon>Bacillati</taxon>
        <taxon>Actinomycetota</taxon>
        <taxon>Actinomycetes</taxon>
        <taxon>Geodermatophilales</taxon>
        <taxon>Geodermatophilaceae</taxon>
        <taxon>Blastococcus</taxon>
    </lineage>
</organism>
<evidence type="ECO:0000313" key="3">
    <source>
        <dbReference type="Proteomes" id="UP000219482"/>
    </source>
</evidence>
<accession>A0A286GEB2</accession>